<comment type="caution">
    <text evidence="3">The sequence shown here is derived from an EMBL/GenBank/DDBJ whole genome shotgun (WGS) entry which is preliminary data.</text>
</comment>
<feature type="region of interest" description="Disordered" evidence="2">
    <location>
        <begin position="39"/>
        <end position="65"/>
    </location>
</feature>
<gene>
    <name evidence="3" type="ORF">KEC57_00425</name>
</gene>
<protein>
    <submittedName>
        <fullName evidence="3">Uncharacterized protein</fullName>
    </submittedName>
</protein>
<evidence type="ECO:0000256" key="1">
    <source>
        <dbReference type="SAM" id="Coils"/>
    </source>
</evidence>
<dbReference type="RefSeq" id="WP_229382554.1">
    <property type="nucleotide sequence ID" value="NZ_JAGTTN010000001.1"/>
</dbReference>
<reference evidence="3" key="1">
    <citation type="submission" date="2021-04" db="EMBL/GenBank/DDBJ databases">
        <title>Microbacterium tenobrionis sp. nov. and Microbacterium allomyrinae sp. nov., isolated from larvae of Tenobrio molitor and Allomyrina dichotoma, respectively.</title>
        <authorList>
            <person name="Lee S.D."/>
        </authorList>
    </citation>
    <scope>NUCLEOTIDE SEQUENCE</scope>
    <source>
        <strain evidence="3">BWT-G7</strain>
    </source>
</reference>
<dbReference type="Proteomes" id="UP001139354">
    <property type="component" value="Unassembled WGS sequence"/>
</dbReference>
<sequence length="149" mass="16751">MTVDEMRAKLAYSRRRLEAANEAKAHAETLSASAREMGGAIPGFGGSGNQRAARQMRGAYGRADAAHKDADERIEKWKYRIRSLERRIAGHERVRFTAADLKGVTHVRTSTTWRKVVRVNAKSVTVATPYSWTDRIAIDQVREHRTVTS</sequence>
<keyword evidence="1" id="KW-0175">Coiled coil</keyword>
<keyword evidence="4" id="KW-1185">Reference proteome</keyword>
<evidence type="ECO:0000313" key="3">
    <source>
        <dbReference type="EMBL" id="MCC2030644.1"/>
    </source>
</evidence>
<dbReference type="AlphaFoldDB" id="A0A9X1S1B5"/>
<organism evidence="3 4">
    <name type="scientific">Microbacterium allomyrinae</name>
    <dbReference type="NCBI Taxonomy" id="2830666"/>
    <lineage>
        <taxon>Bacteria</taxon>
        <taxon>Bacillati</taxon>
        <taxon>Actinomycetota</taxon>
        <taxon>Actinomycetes</taxon>
        <taxon>Micrococcales</taxon>
        <taxon>Microbacteriaceae</taxon>
        <taxon>Microbacterium</taxon>
    </lineage>
</organism>
<dbReference type="EMBL" id="JAGTTN010000001">
    <property type="protein sequence ID" value="MCC2030644.1"/>
    <property type="molecule type" value="Genomic_DNA"/>
</dbReference>
<evidence type="ECO:0000256" key="2">
    <source>
        <dbReference type="SAM" id="MobiDB-lite"/>
    </source>
</evidence>
<accession>A0A9X1S1B5</accession>
<proteinExistence type="predicted"/>
<name>A0A9X1S1B5_9MICO</name>
<feature type="coiled-coil region" evidence="1">
    <location>
        <begin position="67"/>
        <end position="94"/>
    </location>
</feature>
<evidence type="ECO:0000313" key="4">
    <source>
        <dbReference type="Proteomes" id="UP001139354"/>
    </source>
</evidence>